<feature type="domain" description="Calcineurin-like phosphoesterase" evidence="2">
    <location>
        <begin position="163"/>
        <end position="407"/>
    </location>
</feature>
<gene>
    <name evidence="3" type="ORF">g.24206</name>
</gene>
<dbReference type="Gene3D" id="3.60.21.10">
    <property type="match status" value="1"/>
</dbReference>
<dbReference type="PANTHER" id="PTHR46546:SF4">
    <property type="entry name" value="SHEWANELLA-LIKE PROTEIN PHOSPHATASE 1"/>
    <property type="match status" value="1"/>
</dbReference>
<accession>A0A1D1ZMF9</accession>
<dbReference type="GO" id="GO:0016787">
    <property type="term" value="F:hydrolase activity"/>
    <property type="evidence" value="ECO:0007669"/>
    <property type="project" value="InterPro"/>
</dbReference>
<dbReference type="SUPFAM" id="SSF56300">
    <property type="entry name" value="Metallo-dependent phosphatases"/>
    <property type="match status" value="1"/>
</dbReference>
<dbReference type="AlphaFoldDB" id="A0A1D1ZMF9"/>
<dbReference type="InterPro" id="IPR004843">
    <property type="entry name" value="Calcineurin-like_PHP"/>
</dbReference>
<evidence type="ECO:0000259" key="2">
    <source>
        <dbReference type="Pfam" id="PF00149"/>
    </source>
</evidence>
<dbReference type="InterPro" id="IPR029052">
    <property type="entry name" value="Metallo-depent_PP-like"/>
</dbReference>
<sequence>CVAPSTFAYISQSNFNPRVCPRAEGVTTGKDSGPQTRSRAAPGDDHRRLSRSPYPTSECCGGMPSACVYRASLHAVKHRPQPLLAWTARRFRTVAPFTAFPTPARPRLHASASCEAVSRWNTSSPSSAPPSHGFSSNGGSDPDTKESAAPFAGPPVYVKAPGRIVAVGDIHGDLNKAVSSLQLAGVLGRDEEGRALWTGADTTLVQLGDVLDRGDCEIGVLLLLRELDRQARLEQGAVWMLNGNHESLNVAGDFRYVTPGAFWECAVAAGISDAELERDPRAALRARWELYRPGGRMAVDLAANPTVLVVNDIVFAHGGLLPHHLVYGLERINAEVAAWMSGAKGGEPGAAAPLPPFLAMGDGSSIMWNRTYGREQFGHGDRQAMEEQLLSTLRALRARAMVVGHTPQTRGLNCECGGRVWRVDVGMSAGVLDADPAILELSAPDERGLVTATAKKAPGRWSAAAMRGAGLDDGVQVRRWSIGPLAQQEEGAGVGGGGADEPAPDAPLSRL</sequence>
<feature type="region of interest" description="Disordered" evidence="1">
    <location>
        <begin position="21"/>
        <end position="58"/>
    </location>
</feature>
<feature type="compositionally biased region" description="Polar residues" evidence="1">
    <location>
        <begin position="29"/>
        <end position="38"/>
    </location>
</feature>
<evidence type="ECO:0000313" key="3">
    <source>
        <dbReference type="EMBL" id="JAT68021.1"/>
    </source>
</evidence>
<feature type="region of interest" description="Disordered" evidence="1">
    <location>
        <begin position="486"/>
        <end position="511"/>
    </location>
</feature>
<organism evidence="3">
    <name type="scientific">Auxenochlorella protothecoides</name>
    <name type="common">Green microalga</name>
    <name type="synonym">Chlorella protothecoides</name>
    <dbReference type="NCBI Taxonomy" id="3075"/>
    <lineage>
        <taxon>Eukaryota</taxon>
        <taxon>Viridiplantae</taxon>
        <taxon>Chlorophyta</taxon>
        <taxon>core chlorophytes</taxon>
        <taxon>Trebouxiophyceae</taxon>
        <taxon>Chlorellales</taxon>
        <taxon>Chlorellaceae</taxon>
        <taxon>Auxenochlorella</taxon>
    </lineage>
</organism>
<proteinExistence type="predicted"/>
<reference evidence="3" key="1">
    <citation type="submission" date="2015-08" db="EMBL/GenBank/DDBJ databases">
        <authorList>
            <person name="Babu N.S."/>
            <person name="Beckwith C.J."/>
            <person name="Beseler K.G."/>
            <person name="Brison A."/>
            <person name="Carone J.V."/>
            <person name="Caskin T.P."/>
            <person name="Diamond M."/>
            <person name="Durham M.E."/>
            <person name="Foxe J.M."/>
            <person name="Go M."/>
            <person name="Henderson B.A."/>
            <person name="Jones I.B."/>
            <person name="McGettigan J.A."/>
            <person name="Micheletti S.J."/>
            <person name="Nasrallah M.E."/>
            <person name="Ortiz D."/>
            <person name="Piller C.R."/>
            <person name="Privatt S.R."/>
            <person name="Schneider S.L."/>
            <person name="Sharp S."/>
            <person name="Smith T.C."/>
            <person name="Stanton J.D."/>
            <person name="Ullery H.E."/>
            <person name="Wilson R.J."/>
            <person name="Serrano M.G."/>
            <person name="Buck G."/>
            <person name="Lee V."/>
            <person name="Wang Y."/>
            <person name="Carvalho R."/>
            <person name="Voegtly L."/>
            <person name="Shi R."/>
            <person name="Duckworth R."/>
            <person name="Johnson A."/>
            <person name="Loviza R."/>
            <person name="Walstead R."/>
            <person name="Shah Z."/>
            <person name="Kiflezghi M."/>
            <person name="Wade K."/>
            <person name="Ball S.L."/>
            <person name="Bradley K.W."/>
            <person name="Asai D.J."/>
            <person name="Bowman C.A."/>
            <person name="Russell D.A."/>
            <person name="Pope W.H."/>
            <person name="Jacobs-Sera D."/>
            <person name="Hendrix R.W."/>
            <person name="Hatfull G.F."/>
        </authorList>
    </citation>
    <scope>NUCLEOTIDE SEQUENCE</scope>
</reference>
<feature type="region of interest" description="Disordered" evidence="1">
    <location>
        <begin position="120"/>
        <end position="152"/>
    </location>
</feature>
<evidence type="ECO:0000256" key="1">
    <source>
        <dbReference type="SAM" id="MobiDB-lite"/>
    </source>
</evidence>
<name>A0A1D1ZMF9_AUXPR</name>
<feature type="non-terminal residue" evidence="3">
    <location>
        <position position="1"/>
    </location>
</feature>
<dbReference type="PANTHER" id="PTHR46546">
    <property type="entry name" value="SHEWANELLA-LIKE PROTEIN PHOSPHATASE 1"/>
    <property type="match status" value="1"/>
</dbReference>
<dbReference type="EMBL" id="GDKF01010601">
    <property type="protein sequence ID" value="JAT68021.1"/>
    <property type="molecule type" value="Transcribed_RNA"/>
</dbReference>
<protein>
    <recommendedName>
        <fullName evidence="2">Calcineurin-like phosphoesterase domain-containing protein</fullName>
    </recommendedName>
</protein>
<dbReference type="Pfam" id="PF00149">
    <property type="entry name" value="Metallophos"/>
    <property type="match status" value="1"/>
</dbReference>